<dbReference type="InterPro" id="IPR020472">
    <property type="entry name" value="WD40_PAC1"/>
</dbReference>
<keyword evidence="6" id="KW-1185">Reference proteome</keyword>
<evidence type="ECO:0000256" key="3">
    <source>
        <dbReference type="PROSITE-ProRule" id="PRU00221"/>
    </source>
</evidence>
<evidence type="ECO:0000313" key="6">
    <source>
        <dbReference type="Proteomes" id="UP000009170"/>
    </source>
</evidence>
<dbReference type="AlphaFoldDB" id="A0A090MB89"/>
<feature type="region of interest" description="Disordered" evidence="4">
    <location>
        <begin position="69"/>
        <end position="117"/>
    </location>
</feature>
<dbReference type="SUPFAM" id="SSF50978">
    <property type="entry name" value="WD40 repeat-like"/>
    <property type="match status" value="1"/>
</dbReference>
<feature type="compositionally biased region" description="Basic and acidic residues" evidence="4">
    <location>
        <begin position="102"/>
        <end position="117"/>
    </location>
</feature>
<feature type="repeat" description="WD" evidence="3">
    <location>
        <begin position="458"/>
        <end position="491"/>
    </location>
</feature>
<dbReference type="OrthoDB" id="674604at2759"/>
<reference evidence="6" key="1">
    <citation type="journal article" date="2006" name="Proc. Natl. Acad. Sci. U.S.A.">
        <title>Genome analysis of the smallest free-living eukaryote Ostreococcus tauri unveils many unique features.</title>
        <authorList>
            <person name="Derelle E."/>
            <person name="Ferraz C."/>
            <person name="Rombauts S."/>
            <person name="Rouze P."/>
            <person name="Worden A.Z."/>
            <person name="Robbens S."/>
            <person name="Partensky F."/>
            <person name="Degroeve S."/>
            <person name="Echeynie S."/>
            <person name="Cooke R."/>
            <person name="Saeys Y."/>
            <person name="Wuyts J."/>
            <person name="Jabbari K."/>
            <person name="Bowler C."/>
            <person name="Panaud O."/>
            <person name="Piegu B."/>
            <person name="Ball S.G."/>
            <person name="Ral J.-P."/>
            <person name="Bouget F.-Y."/>
            <person name="Piganeau G."/>
            <person name="De Baets B."/>
            <person name="Picard A."/>
            <person name="Delseny M."/>
            <person name="Demaille J."/>
            <person name="Van de Peer Y."/>
            <person name="Moreau H."/>
        </authorList>
    </citation>
    <scope>NUCLEOTIDE SEQUENCE [LARGE SCALE GENOMIC DNA]</scope>
    <source>
        <strain evidence="6">OTTH 0595 / CCAP 157/2 / RCC745</strain>
    </source>
</reference>
<evidence type="ECO:0000313" key="5">
    <source>
        <dbReference type="EMBL" id="CEG00002.1"/>
    </source>
</evidence>
<dbReference type="InterPro" id="IPR015943">
    <property type="entry name" value="WD40/YVTN_repeat-like_dom_sf"/>
</dbReference>
<dbReference type="STRING" id="70448.A0A090MB89"/>
<dbReference type="EMBL" id="CAID01000013">
    <property type="protein sequence ID" value="CEG00002.1"/>
    <property type="molecule type" value="Genomic_DNA"/>
</dbReference>
<dbReference type="PRINTS" id="PR00320">
    <property type="entry name" value="GPROTEINBRPT"/>
</dbReference>
<dbReference type="GeneID" id="9835691"/>
<dbReference type="SMART" id="SM00320">
    <property type="entry name" value="WD40"/>
    <property type="match status" value="3"/>
</dbReference>
<comment type="caution">
    <text evidence="5">The sequence shown here is derived from an EMBL/GenBank/DDBJ whole genome shotgun (WGS) entry which is preliminary data.</text>
</comment>
<dbReference type="RefSeq" id="XP_003082476.2">
    <property type="nucleotide sequence ID" value="XM_003082428.2"/>
</dbReference>
<dbReference type="PANTHER" id="PTHR44156">
    <property type="entry name" value="SUPERNUMERARY LIMBS, ISOFORM B-RELATED"/>
    <property type="match status" value="1"/>
</dbReference>
<dbReference type="InterPro" id="IPR053299">
    <property type="entry name" value="ASTRA_WD_repeat"/>
</dbReference>
<name>A0A090MB89_OSTTA</name>
<keyword evidence="2" id="KW-0677">Repeat</keyword>
<keyword evidence="1 3" id="KW-0853">WD repeat</keyword>
<dbReference type="Pfam" id="PF00400">
    <property type="entry name" value="WD40"/>
    <property type="match status" value="2"/>
</dbReference>
<evidence type="ECO:0000256" key="4">
    <source>
        <dbReference type="SAM" id="MobiDB-lite"/>
    </source>
</evidence>
<dbReference type="InterPro" id="IPR001680">
    <property type="entry name" value="WD40_rpt"/>
</dbReference>
<proteinExistence type="predicted"/>
<dbReference type="InterPro" id="IPR019775">
    <property type="entry name" value="WD40_repeat_CS"/>
</dbReference>
<gene>
    <name evidence="5" type="ORF">OT_ostta13g00060</name>
</gene>
<accession>A0A090MB89</accession>
<dbReference type="InterPro" id="IPR036322">
    <property type="entry name" value="WD40_repeat_dom_sf"/>
</dbReference>
<protein>
    <submittedName>
        <fullName evidence="5">G-protein beta WD-40 repeat</fullName>
    </submittedName>
</protein>
<sequence>METGATTRGRWRVDARFRFRARGDCGRTRGDGGRARTRATALMETRVRRRAVVARDASDFANDGGAYERFSSREEARRDDAAEAAGDAASVSSASSAFEGGEDGRNRVETRSSASRADREMYDAEFTSFMRARAQANEAETRKRWNEGAATPRVAFDLGSDYIRRVAVAYPYSAVGSARGTVAICDVVNASAIAVAPLAHGRDWLEANDRPLGERVLLGAHDGGAVTAMALKTLVVPAKGDKESFAFVASGGRDGSLRLFEASKNSAALRELGHATHDNVVTGVTFARDSLWSVALDGHLCRWSLSPRATAAGENATTKRARESLIDIAGDYVRESSPALTKQGEWENTQPTLCMSSCEKTGLISVGNADGSAAVLSASASSFDGESSVMQTWSAHEGSTVRAIAHCPGNGIITGGGDGIIRVWRLMVDDDAGFDSLPGRASHRVAKVRCVPRLAAELRGHTAAVVSLATGCPGRLVSGAQDGTIRVWDLDLTDSKPGQRVKAIRRDARYAVLGHTVWLGSTYADSERIICDGANNVLLEYDFSTPTDDA</sequence>
<evidence type="ECO:0000256" key="2">
    <source>
        <dbReference type="ARBA" id="ARBA00022737"/>
    </source>
</evidence>
<reference evidence="5 6" key="2">
    <citation type="journal article" date="2014" name="BMC Genomics">
        <title>An improved genome of the model marine alga Ostreococcus tauri unfolds by assessing Illumina de novo assemblies.</title>
        <authorList>
            <person name="Blanc-Mathieu R."/>
            <person name="Verhelst B."/>
            <person name="Derelle E."/>
            <person name="Rombauts S."/>
            <person name="Bouget F.Y."/>
            <person name="Carre I."/>
            <person name="Chateau A."/>
            <person name="Eyre-Walker A."/>
            <person name="Grimsley N."/>
            <person name="Moreau H."/>
            <person name="Piegu B."/>
            <person name="Rivals E."/>
            <person name="Schackwitz W."/>
            <person name="Van de Peer Y."/>
            <person name="Piganeau G."/>
        </authorList>
    </citation>
    <scope>NUCLEOTIDE SEQUENCE [LARGE SCALE GENOMIC DNA]</scope>
    <source>
        <strain evidence="6">OTTH 0595 / CCAP 157/2 / RCC745</strain>
    </source>
</reference>
<dbReference type="InParanoid" id="A0A090MB89"/>
<feature type="compositionally biased region" description="Low complexity" evidence="4">
    <location>
        <begin position="83"/>
        <end position="99"/>
    </location>
</feature>
<dbReference type="KEGG" id="ota:OT_ostta13g00060"/>
<dbReference type="PROSITE" id="PS00678">
    <property type="entry name" value="WD_REPEATS_1"/>
    <property type="match status" value="1"/>
</dbReference>
<dbReference type="PROSITE" id="PS50294">
    <property type="entry name" value="WD_REPEATS_REGION"/>
    <property type="match status" value="1"/>
</dbReference>
<evidence type="ECO:0000256" key="1">
    <source>
        <dbReference type="ARBA" id="ARBA00022574"/>
    </source>
</evidence>
<dbReference type="Gene3D" id="2.130.10.10">
    <property type="entry name" value="YVTN repeat-like/Quinoprotein amine dehydrogenase"/>
    <property type="match status" value="2"/>
</dbReference>
<dbReference type="Proteomes" id="UP000009170">
    <property type="component" value="Unassembled WGS sequence"/>
</dbReference>
<organism evidence="5 6">
    <name type="scientific">Ostreococcus tauri</name>
    <name type="common">Marine green alga</name>
    <dbReference type="NCBI Taxonomy" id="70448"/>
    <lineage>
        <taxon>Eukaryota</taxon>
        <taxon>Viridiplantae</taxon>
        <taxon>Chlorophyta</taxon>
        <taxon>Mamiellophyceae</taxon>
        <taxon>Mamiellales</taxon>
        <taxon>Bathycoccaceae</taxon>
        <taxon>Ostreococcus</taxon>
    </lineage>
</organism>
<feature type="compositionally biased region" description="Basic and acidic residues" evidence="4">
    <location>
        <begin position="70"/>
        <end position="81"/>
    </location>
</feature>
<dbReference type="PROSITE" id="PS50082">
    <property type="entry name" value="WD_REPEATS_2"/>
    <property type="match status" value="1"/>
</dbReference>